<dbReference type="Pfam" id="PF00027">
    <property type="entry name" value="cNMP_binding"/>
    <property type="match status" value="1"/>
</dbReference>
<dbReference type="InterPro" id="IPR000595">
    <property type="entry name" value="cNMP-bd_dom"/>
</dbReference>
<name>A0A8S2CLL3_9BILA</name>
<feature type="compositionally biased region" description="Low complexity" evidence="1">
    <location>
        <begin position="471"/>
        <end position="481"/>
    </location>
</feature>
<dbReference type="SUPFAM" id="SSF51206">
    <property type="entry name" value="cAMP-binding domain-like"/>
    <property type="match status" value="2"/>
</dbReference>
<feature type="domain" description="Cyclic nucleotide-binding" evidence="2">
    <location>
        <begin position="195"/>
        <end position="243"/>
    </location>
</feature>
<feature type="compositionally biased region" description="Low complexity" evidence="1">
    <location>
        <begin position="452"/>
        <end position="464"/>
    </location>
</feature>
<dbReference type="InterPro" id="IPR018488">
    <property type="entry name" value="cNMP-bd_CS"/>
</dbReference>
<dbReference type="PROSITE" id="PS50042">
    <property type="entry name" value="CNMP_BINDING_3"/>
    <property type="match status" value="2"/>
</dbReference>
<dbReference type="PANTHER" id="PTHR23011">
    <property type="entry name" value="CYCLIC NUCLEOTIDE-BINDING DOMAIN CONTAINING PROTEIN"/>
    <property type="match status" value="1"/>
</dbReference>
<feature type="domain" description="Cyclic nucleotide-binding" evidence="2">
    <location>
        <begin position="42"/>
        <end position="192"/>
    </location>
</feature>
<dbReference type="PANTHER" id="PTHR23011:SF28">
    <property type="entry name" value="CYCLIC NUCLEOTIDE-BINDING DOMAIN CONTAINING PROTEIN"/>
    <property type="match status" value="1"/>
</dbReference>
<comment type="caution">
    <text evidence="3">The sequence shown here is derived from an EMBL/GenBank/DDBJ whole genome shotgun (WGS) entry which is preliminary data.</text>
</comment>
<sequence length="622" mass="72661">MTLNYETLIRAAIKQPEDRTLTEVNDFIFPWLKASLKKKQGIFQKISDEVIHEICKSIILERRQPWEIVIRQEEVGDKFYIVLQGSVNIYRLDDDVKATITDNTSPTIDLSVITDEEKRGEIISNYFGNYIVTLGAGLDFGERALITHEPRSATVITATYTDLLVVNRDVFNRTLKWAHEKELQEKTEFINKCPMFSTWNPRMKRLVSLNLERGRFSFDALLFKQGERANAVYFIWSGEVKLIIDPLLHWLQYPNILSSSKLAKSDPFKSAGFELFLPMLNNLPNSNSSPYYSQKIEQQAKQQSYAIKRRHMTFAQAEQELKKRMLQISLLTAGDIIALEEYVCDLQTHMQTARCTSSCDIFYILKHNLIRLQKRMASHGLTEKLRETVLLTFSAYKQRFIYSSIPLIRLLTLELEKRNENDLMSNNNYQQKRTWIQIYQNTPKSNRRHQRTTNQQTKTRQTPTMIRRDSNSSTNPSYTTSGDTMVSDQALKKLEERLEDWHQRMGQTSKPQIAKLQRYNLMNTEARRKVLARTLMSDSTREVDNTTFDITDVNSDYLSNIQQPSESLFKIELVLEENMGKIRTRILSAPVVVYTKQQQYEDMKQYLKAAWKRFLSRPQPCP</sequence>
<dbReference type="Proteomes" id="UP000682733">
    <property type="component" value="Unassembled WGS sequence"/>
</dbReference>
<feature type="region of interest" description="Disordered" evidence="1">
    <location>
        <begin position="441"/>
        <end position="484"/>
    </location>
</feature>
<dbReference type="EMBL" id="CAJNOK010000233">
    <property type="protein sequence ID" value="CAF0738568.1"/>
    <property type="molecule type" value="Genomic_DNA"/>
</dbReference>
<reference evidence="3" key="1">
    <citation type="submission" date="2021-02" db="EMBL/GenBank/DDBJ databases">
        <authorList>
            <person name="Nowell W R."/>
        </authorList>
    </citation>
    <scope>NUCLEOTIDE SEQUENCE</scope>
</reference>
<evidence type="ECO:0000313" key="5">
    <source>
        <dbReference type="Proteomes" id="UP000677228"/>
    </source>
</evidence>
<protein>
    <recommendedName>
        <fullName evidence="2">Cyclic nucleotide-binding domain-containing protein</fullName>
    </recommendedName>
</protein>
<dbReference type="SMART" id="SM00100">
    <property type="entry name" value="cNMP"/>
    <property type="match status" value="2"/>
</dbReference>
<evidence type="ECO:0000313" key="3">
    <source>
        <dbReference type="EMBL" id="CAF0738568.1"/>
    </source>
</evidence>
<dbReference type="CDD" id="cd00038">
    <property type="entry name" value="CAP_ED"/>
    <property type="match status" value="1"/>
</dbReference>
<dbReference type="EMBL" id="CAJOBA010000233">
    <property type="protein sequence ID" value="CAF3515677.1"/>
    <property type="molecule type" value="Genomic_DNA"/>
</dbReference>
<evidence type="ECO:0000256" key="1">
    <source>
        <dbReference type="SAM" id="MobiDB-lite"/>
    </source>
</evidence>
<gene>
    <name evidence="3" type="ORF">OVA965_LOCUS1295</name>
    <name evidence="4" type="ORF">TMI583_LOCUS1296</name>
</gene>
<proteinExistence type="predicted"/>
<accession>A0A8S2CLL3</accession>
<evidence type="ECO:0000259" key="2">
    <source>
        <dbReference type="PROSITE" id="PS50042"/>
    </source>
</evidence>
<dbReference type="Gene3D" id="2.60.120.10">
    <property type="entry name" value="Jelly Rolls"/>
    <property type="match status" value="2"/>
</dbReference>
<dbReference type="PROSITE" id="PS00889">
    <property type="entry name" value="CNMP_BINDING_2"/>
    <property type="match status" value="1"/>
</dbReference>
<organism evidence="3 5">
    <name type="scientific">Didymodactylos carnosus</name>
    <dbReference type="NCBI Taxonomy" id="1234261"/>
    <lineage>
        <taxon>Eukaryota</taxon>
        <taxon>Metazoa</taxon>
        <taxon>Spiralia</taxon>
        <taxon>Gnathifera</taxon>
        <taxon>Rotifera</taxon>
        <taxon>Eurotatoria</taxon>
        <taxon>Bdelloidea</taxon>
        <taxon>Philodinida</taxon>
        <taxon>Philodinidae</taxon>
        <taxon>Didymodactylos</taxon>
    </lineage>
</organism>
<dbReference type="InterPro" id="IPR018490">
    <property type="entry name" value="cNMP-bd_dom_sf"/>
</dbReference>
<dbReference type="Proteomes" id="UP000677228">
    <property type="component" value="Unassembled WGS sequence"/>
</dbReference>
<evidence type="ECO:0000313" key="4">
    <source>
        <dbReference type="EMBL" id="CAF3515677.1"/>
    </source>
</evidence>
<dbReference type="InterPro" id="IPR014710">
    <property type="entry name" value="RmlC-like_jellyroll"/>
</dbReference>
<dbReference type="AlphaFoldDB" id="A0A8S2CLL3"/>